<keyword evidence="4" id="KW-0378">Hydrolase</keyword>
<evidence type="ECO:0000259" key="11">
    <source>
        <dbReference type="Pfam" id="PF00717"/>
    </source>
</evidence>
<evidence type="ECO:0000313" key="13">
    <source>
        <dbReference type="EMBL" id="PAP75486.1"/>
    </source>
</evidence>
<dbReference type="InterPro" id="IPR050077">
    <property type="entry name" value="LexA_repressor"/>
</dbReference>
<keyword evidence="14" id="KW-1185">Reference proteome</keyword>
<evidence type="ECO:0000256" key="4">
    <source>
        <dbReference type="ARBA" id="ARBA00022801"/>
    </source>
</evidence>
<sequence length="229" mass="25703">MPASSARPALTERQNQVYEFLRTYVRRNGKPPTIKEIGQSLGIKSTNGVYKMLVVLEEKGYITRTKHEARGIELVDEERGYDADEPPGVLMLKLKEGVGRRARMMTSETADHPLPRSRRPLLVDPALLPDDVDLDDCLGVRVGDDGMNGAGVRKGDLVVVEERDWRDVPNGAMAAVLFYDHVVVRQFEVVNDRLHFRAADRTYADETVRPDDPEYFVLGRALAVMRALG</sequence>
<feature type="domain" description="LexA repressor DNA-binding" evidence="12">
    <location>
        <begin position="9"/>
        <end position="71"/>
    </location>
</feature>
<name>A0A271IW77_9BACT</name>
<reference evidence="13 14" key="1">
    <citation type="submission" date="2016-11" db="EMBL/GenBank/DDBJ databases">
        <title>Study of marine rhodopsin-containing bacteria.</title>
        <authorList>
            <person name="Yoshizawa S."/>
            <person name="Kumagai Y."/>
            <person name="Kogure K."/>
        </authorList>
    </citation>
    <scope>NUCLEOTIDE SEQUENCE [LARGE SCALE GENOMIC DNA]</scope>
    <source>
        <strain evidence="13 14">SAORIC-28</strain>
    </source>
</reference>
<dbReference type="SUPFAM" id="SSF51306">
    <property type="entry name" value="LexA/Signal peptidase"/>
    <property type="match status" value="1"/>
</dbReference>
<dbReference type="SUPFAM" id="SSF46785">
    <property type="entry name" value="Winged helix' DNA-binding domain"/>
    <property type="match status" value="1"/>
</dbReference>
<keyword evidence="10" id="KW-0742">SOS response</keyword>
<keyword evidence="7" id="KW-0238">DNA-binding</keyword>
<dbReference type="PANTHER" id="PTHR33516">
    <property type="entry name" value="LEXA REPRESSOR"/>
    <property type="match status" value="1"/>
</dbReference>
<evidence type="ECO:0000256" key="9">
    <source>
        <dbReference type="ARBA" id="ARBA00023204"/>
    </source>
</evidence>
<evidence type="ECO:0000259" key="12">
    <source>
        <dbReference type="Pfam" id="PF01726"/>
    </source>
</evidence>
<comment type="caution">
    <text evidence="13">The sequence shown here is derived from an EMBL/GenBank/DDBJ whole genome shotgun (WGS) entry which is preliminary data.</text>
</comment>
<gene>
    <name evidence="13" type="ORF">BSZ37_03000</name>
</gene>
<dbReference type="RefSeq" id="WP_095509118.1">
    <property type="nucleotide sequence ID" value="NZ_MQWD01000001.1"/>
</dbReference>
<dbReference type="GO" id="GO:0006281">
    <property type="term" value="P:DNA repair"/>
    <property type="evidence" value="ECO:0007669"/>
    <property type="project" value="UniProtKB-KW"/>
</dbReference>
<dbReference type="InterPro" id="IPR036286">
    <property type="entry name" value="LexA/Signal_pep-like_sf"/>
</dbReference>
<keyword evidence="2" id="KW-0235">DNA replication</keyword>
<evidence type="ECO:0000256" key="5">
    <source>
        <dbReference type="ARBA" id="ARBA00022813"/>
    </source>
</evidence>
<dbReference type="InterPro" id="IPR036390">
    <property type="entry name" value="WH_DNA-bd_sf"/>
</dbReference>
<proteinExistence type="predicted"/>
<keyword evidence="5" id="KW-0068">Autocatalytic cleavage</keyword>
<evidence type="ECO:0000256" key="2">
    <source>
        <dbReference type="ARBA" id="ARBA00022705"/>
    </source>
</evidence>
<keyword evidence="6" id="KW-0805">Transcription regulation</keyword>
<dbReference type="GO" id="GO:0003677">
    <property type="term" value="F:DNA binding"/>
    <property type="evidence" value="ECO:0007669"/>
    <property type="project" value="UniProtKB-KW"/>
</dbReference>
<dbReference type="GO" id="GO:0006508">
    <property type="term" value="P:proteolysis"/>
    <property type="evidence" value="ECO:0007669"/>
    <property type="project" value="InterPro"/>
</dbReference>
<dbReference type="InterPro" id="IPR015927">
    <property type="entry name" value="Peptidase_S24_S26A/B/C"/>
</dbReference>
<evidence type="ECO:0000256" key="7">
    <source>
        <dbReference type="ARBA" id="ARBA00023125"/>
    </source>
</evidence>
<dbReference type="AlphaFoldDB" id="A0A271IW77"/>
<dbReference type="InterPro" id="IPR036388">
    <property type="entry name" value="WH-like_DNA-bd_sf"/>
</dbReference>
<organism evidence="13 14">
    <name type="scientific">Rubrivirga marina</name>
    <dbReference type="NCBI Taxonomy" id="1196024"/>
    <lineage>
        <taxon>Bacteria</taxon>
        <taxon>Pseudomonadati</taxon>
        <taxon>Rhodothermota</taxon>
        <taxon>Rhodothermia</taxon>
        <taxon>Rhodothermales</taxon>
        <taxon>Rubricoccaceae</taxon>
        <taxon>Rubrivirga</taxon>
    </lineage>
</organism>
<evidence type="ECO:0000256" key="6">
    <source>
        <dbReference type="ARBA" id="ARBA00023015"/>
    </source>
</evidence>
<dbReference type="GO" id="GO:0009432">
    <property type="term" value="P:SOS response"/>
    <property type="evidence" value="ECO:0007669"/>
    <property type="project" value="UniProtKB-KW"/>
</dbReference>
<keyword evidence="1" id="KW-0678">Repressor</keyword>
<accession>A0A271IW77</accession>
<evidence type="ECO:0000256" key="1">
    <source>
        <dbReference type="ARBA" id="ARBA00022491"/>
    </source>
</evidence>
<dbReference type="PANTHER" id="PTHR33516:SF2">
    <property type="entry name" value="LEXA REPRESSOR-RELATED"/>
    <property type="match status" value="1"/>
</dbReference>
<dbReference type="InterPro" id="IPR006199">
    <property type="entry name" value="LexA_DNA-bd_dom"/>
</dbReference>
<dbReference type="OrthoDB" id="9802364at2"/>
<keyword evidence="9" id="KW-0234">DNA repair</keyword>
<keyword evidence="8" id="KW-0804">Transcription</keyword>
<dbReference type="GO" id="GO:0004252">
    <property type="term" value="F:serine-type endopeptidase activity"/>
    <property type="evidence" value="ECO:0007669"/>
    <property type="project" value="InterPro"/>
</dbReference>
<keyword evidence="3" id="KW-0227">DNA damage</keyword>
<dbReference type="Proteomes" id="UP000216339">
    <property type="component" value="Unassembled WGS sequence"/>
</dbReference>
<dbReference type="Pfam" id="PF00717">
    <property type="entry name" value="Peptidase_S24"/>
    <property type="match status" value="1"/>
</dbReference>
<evidence type="ECO:0000256" key="8">
    <source>
        <dbReference type="ARBA" id="ARBA00023163"/>
    </source>
</evidence>
<dbReference type="Pfam" id="PF01726">
    <property type="entry name" value="LexA_DNA_bind"/>
    <property type="match status" value="1"/>
</dbReference>
<evidence type="ECO:0000256" key="3">
    <source>
        <dbReference type="ARBA" id="ARBA00022763"/>
    </source>
</evidence>
<protein>
    <recommendedName>
        <fullName evidence="15">Repressor LexA</fullName>
    </recommendedName>
</protein>
<dbReference type="FunFam" id="1.10.10.10:FF:000009">
    <property type="entry name" value="LexA repressor"/>
    <property type="match status" value="1"/>
</dbReference>
<evidence type="ECO:0000313" key="14">
    <source>
        <dbReference type="Proteomes" id="UP000216339"/>
    </source>
</evidence>
<evidence type="ECO:0008006" key="15">
    <source>
        <dbReference type="Google" id="ProtNLM"/>
    </source>
</evidence>
<feature type="domain" description="Peptidase S24/S26A/S26B/S26C" evidence="11">
    <location>
        <begin position="134"/>
        <end position="219"/>
    </location>
</feature>
<dbReference type="Gene3D" id="2.10.109.10">
    <property type="entry name" value="Umud Fragment, subunit A"/>
    <property type="match status" value="1"/>
</dbReference>
<dbReference type="GO" id="GO:0006260">
    <property type="term" value="P:DNA replication"/>
    <property type="evidence" value="ECO:0007669"/>
    <property type="project" value="UniProtKB-KW"/>
</dbReference>
<evidence type="ECO:0000256" key="10">
    <source>
        <dbReference type="ARBA" id="ARBA00023236"/>
    </source>
</evidence>
<dbReference type="EMBL" id="MQWD01000001">
    <property type="protein sequence ID" value="PAP75486.1"/>
    <property type="molecule type" value="Genomic_DNA"/>
</dbReference>
<dbReference type="Gene3D" id="1.10.10.10">
    <property type="entry name" value="Winged helix-like DNA-binding domain superfamily/Winged helix DNA-binding domain"/>
    <property type="match status" value="1"/>
</dbReference>